<feature type="chain" id="PRO_5015862367" description="Probable sugar-binding periplasmic protein" evidence="9">
    <location>
        <begin position="23"/>
        <end position="415"/>
    </location>
</feature>
<evidence type="ECO:0000256" key="9">
    <source>
        <dbReference type="SAM" id="SignalP"/>
    </source>
</evidence>
<comment type="similarity">
    <text evidence="2">Belongs to the bacterial solute-binding protein 1 family.</text>
</comment>
<comment type="function">
    <text evidence="7">Part of a binding-protein-dependent transport system for a sugar.</text>
</comment>
<feature type="signal peptide" evidence="9">
    <location>
        <begin position="1"/>
        <end position="22"/>
    </location>
</feature>
<dbReference type="Proteomes" id="UP000248925">
    <property type="component" value="Unassembled WGS sequence"/>
</dbReference>
<reference evidence="10 11" key="1">
    <citation type="journal article" date="2018" name="Sci. Rep.">
        <title>Rhizobium tumorigenes sp. nov., a novel plant tumorigenic bacterium isolated from cane gall tumors on thornless blackberry.</title>
        <authorList>
            <person name="Kuzmanovi N."/>
            <person name="Smalla K."/>
            <person name="Gronow S."/>
            <person name="PuBawska J."/>
        </authorList>
    </citation>
    <scope>NUCLEOTIDE SEQUENCE [LARGE SCALE GENOMIC DNA]</scope>
    <source>
        <strain evidence="10 11">CCBAU 85046</strain>
    </source>
</reference>
<dbReference type="InterPro" id="IPR006059">
    <property type="entry name" value="SBP"/>
</dbReference>
<dbReference type="GO" id="GO:0042597">
    <property type="term" value="C:periplasmic space"/>
    <property type="evidence" value="ECO:0007669"/>
    <property type="project" value="UniProtKB-SubCell"/>
</dbReference>
<dbReference type="RefSeq" id="WP_111162350.1">
    <property type="nucleotide sequence ID" value="NZ_PCDP01000043.1"/>
</dbReference>
<evidence type="ECO:0000256" key="5">
    <source>
        <dbReference type="ARBA" id="ARBA00022729"/>
    </source>
</evidence>
<keyword evidence="4" id="KW-0762">Sugar transport</keyword>
<dbReference type="PANTHER" id="PTHR43649:SF28">
    <property type="entry name" value="BINDING PROTEIN COMPONENT OF ABC SUGAR TRANSPORTER-RELATED"/>
    <property type="match status" value="1"/>
</dbReference>
<dbReference type="InterPro" id="IPR050490">
    <property type="entry name" value="Bact_solute-bd_prot1"/>
</dbReference>
<dbReference type="SUPFAM" id="SSF53850">
    <property type="entry name" value="Periplasmic binding protein-like II"/>
    <property type="match status" value="1"/>
</dbReference>
<evidence type="ECO:0000256" key="6">
    <source>
        <dbReference type="ARBA" id="ARBA00022764"/>
    </source>
</evidence>
<keyword evidence="3" id="KW-0813">Transport</keyword>
<protein>
    <recommendedName>
        <fullName evidence="8">Probable sugar-binding periplasmic protein</fullName>
    </recommendedName>
</protein>
<dbReference type="Gene3D" id="3.40.190.10">
    <property type="entry name" value="Periplasmic binding protein-like II"/>
    <property type="match status" value="2"/>
</dbReference>
<evidence type="ECO:0000256" key="3">
    <source>
        <dbReference type="ARBA" id="ARBA00022448"/>
    </source>
</evidence>
<comment type="subcellular location">
    <subcellularLocation>
        <location evidence="1">Periplasm</location>
    </subcellularLocation>
</comment>
<organism evidence="10 11">
    <name type="scientific">Rhizobium tubonense</name>
    <dbReference type="NCBI Taxonomy" id="484088"/>
    <lineage>
        <taxon>Bacteria</taxon>
        <taxon>Pseudomonadati</taxon>
        <taxon>Pseudomonadota</taxon>
        <taxon>Alphaproteobacteria</taxon>
        <taxon>Hyphomicrobiales</taxon>
        <taxon>Rhizobiaceae</taxon>
        <taxon>Rhizobium/Agrobacterium group</taxon>
        <taxon>Rhizobium</taxon>
    </lineage>
</organism>
<evidence type="ECO:0000313" key="11">
    <source>
        <dbReference type="Proteomes" id="UP000248925"/>
    </source>
</evidence>
<name>A0A2W4CCB8_9HYPH</name>
<dbReference type="AlphaFoldDB" id="A0A2W4CCB8"/>
<dbReference type="OrthoDB" id="9798191at2"/>
<evidence type="ECO:0000256" key="1">
    <source>
        <dbReference type="ARBA" id="ARBA00004418"/>
    </source>
</evidence>
<evidence type="ECO:0000256" key="2">
    <source>
        <dbReference type="ARBA" id="ARBA00008520"/>
    </source>
</evidence>
<keyword evidence="5 9" id="KW-0732">Signal</keyword>
<evidence type="ECO:0000256" key="7">
    <source>
        <dbReference type="ARBA" id="ARBA00049629"/>
    </source>
</evidence>
<comment type="caution">
    <text evidence="10">The sequence shown here is derived from an EMBL/GenBank/DDBJ whole genome shotgun (WGS) entry which is preliminary data.</text>
</comment>
<evidence type="ECO:0000313" key="10">
    <source>
        <dbReference type="EMBL" id="PZM10902.1"/>
    </source>
</evidence>
<sequence length="415" mass="44721">MRNFLMALIGATALITVGVAGAQADGKKAEVLHWWTSGGEAAAVRELANAFNAAGGEWVDTAIAGSGSTARPIGINRIVGGNPPTAMQFNTGTQMNDLAEQGLLRTLDDLAEKQDWKTALTPAFYNAIQYKGHIYGAPINDHGQNWLFYSKAVFQKAGVTDEPKTWDEMFAALDKIKAAGLIPVAVGGQPWQLQLMFNSILLGDGGKELYSKVYKDLDPEAVKSDKFKHVAEVFAKLRKYQDEGSPNRDWNVATGMLVDGKAGIQFMGDWAKGEFIHAGLVADKDFGCVLGPGESNFMMGGDIFVFPVLKDPNAVEAQTLLATVIMSKEGQLAFNSKKGSVPVRLDVDTSKLDACAQKGLNALKDPSRQILAADVLTSQDVLQSLSDLVAQFWTTPTMTADQFADGWVKVVEQAK</sequence>
<dbReference type="Pfam" id="PF13416">
    <property type="entry name" value="SBP_bac_8"/>
    <property type="match status" value="1"/>
</dbReference>
<evidence type="ECO:0000256" key="4">
    <source>
        <dbReference type="ARBA" id="ARBA00022597"/>
    </source>
</evidence>
<evidence type="ECO:0000256" key="8">
    <source>
        <dbReference type="ARBA" id="ARBA00049753"/>
    </source>
</evidence>
<proteinExistence type="inferred from homology"/>
<dbReference type="EMBL" id="PCDP01000043">
    <property type="protein sequence ID" value="PZM10902.1"/>
    <property type="molecule type" value="Genomic_DNA"/>
</dbReference>
<keyword evidence="6" id="KW-0574">Periplasm</keyword>
<keyword evidence="11" id="KW-1185">Reference proteome</keyword>
<accession>A0A2W4CCB8</accession>
<gene>
    <name evidence="10" type="ORF">CPY51_21805</name>
</gene>
<dbReference type="PANTHER" id="PTHR43649">
    <property type="entry name" value="ARABINOSE-BINDING PROTEIN-RELATED"/>
    <property type="match status" value="1"/>
</dbReference>